<name>A0A6V7Q4T3_ANACO</name>
<feature type="region of interest" description="Disordered" evidence="1">
    <location>
        <begin position="204"/>
        <end position="396"/>
    </location>
</feature>
<accession>A0A6V7Q4T3</accession>
<proteinExistence type="predicted"/>
<feature type="compositionally biased region" description="Acidic residues" evidence="1">
    <location>
        <begin position="309"/>
        <end position="334"/>
    </location>
</feature>
<dbReference type="PANTHER" id="PTHR31439">
    <property type="entry name" value="EXPRESSED PROTEIN"/>
    <property type="match status" value="1"/>
</dbReference>
<protein>
    <submittedName>
        <fullName evidence="2">Uncharacterized protein</fullName>
    </submittedName>
</protein>
<dbReference type="PANTHER" id="PTHR31439:SF7">
    <property type="entry name" value="EXPRESSED PROTEIN"/>
    <property type="match status" value="1"/>
</dbReference>
<dbReference type="AlphaFoldDB" id="A0A6V7Q4T3"/>
<evidence type="ECO:0000313" key="2">
    <source>
        <dbReference type="EMBL" id="CAD1837885.1"/>
    </source>
</evidence>
<feature type="region of interest" description="Disordered" evidence="1">
    <location>
        <begin position="439"/>
        <end position="483"/>
    </location>
</feature>
<reference evidence="2" key="1">
    <citation type="submission" date="2020-07" db="EMBL/GenBank/DDBJ databases">
        <authorList>
            <person name="Lin J."/>
        </authorList>
    </citation>
    <scope>NUCLEOTIDE SEQUENCE</scope>
</reference>
<feature type="compositionally biased region" description="Low complexity" evidence="1">
    <location>
        <begin position="283"/>
        <end position="300"/>
    </location>
</feature>
<feature type="compositionally biased region" description="Low complexity" evidence="1">
    <location>
        <begin position="229"/>
        <end position="241"/>
    </location>
</feature>
<sequence length="483" mass="50274">MEEVWSWMASLPSSPSWPASLVLAASGHHSILLLADRTAHGDPLLTFSLLLRSPHLPPRTLWLSRPSSSSSSSSSSHLLLLHQLLAESISLSPSTTAPSVGLAAEPVSKALDAAREQGAAFMELALLLRLFWLCAADAPADAGFLFFRALGPALERAPRRCARALGAFLRAAGPDLEERCARSLGYMLAKWCLLRRLQFGLGEGRGRGGEGDSPSPSSPSPLPLPPARTPAAAAAAAAAASPTPPRPTGSGSSGASPPSPPWPASGAAPPRRRRAAARREGRGAAVRAGAPAARGRGPARVLRDHDRREEEEEEETDDDDDDDEEEAEGDDDVDGERHFPSRIRVWVGPEPGAAYATGPSLGRSTGNPEREVETTRTVKGSFASGGGPTKRAAGVKAKARAAARTRGRSWRWDQDAEGAAAVFEGVLCDFATGAEVATWRPGAGPGGDPRAGMRRRCGGPGRALTKAGAVVAAGDEAGSGKGR</sequence>
<evidence type="ECO:0000256" key="1">
    <source>
        <dbReference type="SAM" id="MobiDB-lite"/>
    </source>
</evidence>
<dbReference type="EMBL" id="LR862132">
    <property type="protein sequence ID" value="CAD1837885.1"/>
    <property type="molecule type" value="Genomic_DNA"/>
</dbReference>
<feature type="compositionally biased region" description="Low complexity" evidence="1">
    <location>
        <begin position="467"/>
        <end position="476"/>
    </location>
</feature>
<organism evidence="2">
    <name type="scientific">Ananas comosus var. bracteatus</name>
    <name type="common">red pineapple</name>
    <dbReference type="NCBI Taxonomy" id="296719"/>
    <lineage>
        <taxon>Eukaryota</taxon>
        <taxon>Viridiplantae</taxon>
        <taxon>Streptophyta</taxon>
        <taxon>Embryophyta</taxon>
        <taxon>Tracheophyta</taxon>
        <taxon>Spermatophyta</taxon>
        <taxon>Magnoliopsida</taxon>
        <taxon>Liliopsida</taxon>
        <taxon>Poales</taxon>
        <taxon>Bromeliaceae</taxon>
        <taxon>Bromelioideae</taxon>
        <taxon>Ananas</taxon>
    </lineage>
</organism>
<gene>
    <name evidence="2" type="ORF">CB5_LOCUS21096</name>
</gene>
<feature type="compositionally biased region" description="Pro residues" evidence="1">
    <location>
        <begin position="216"/>
        <end position="228"/>
    </location>
</feature>